<proteinExistence type="predicted"/>
<dbReference type="EMBL" id="CP126116">
    <property type="protein sequence ID" value="WHZ59943.1"/>
    <property type="molecule type" value="Genomic_DNA"/>
</dbReference>
<name>A0ACD4RHI4_9BACI</name>
<reference evidence="2" key="1">
    <citation type="journal article" date="2025" name="Aquaculture">
        <title>Assessment of the bioflocculant production and safety properties of Metabacillus hrfriensis sp. nov. based on phenotypic and whole-genome sequencing analysis.</title>
        <authorList>
            <person name="Zhang R."/>
            <person name="Zhao Z."/>
            <person name="Luo L."/>
            <person name="Wang S."/>
            <person name="Guo K."/>
            <person name="Xu W."/>
        </authorList>
    </citation>
    <scope>NUCLEOTIDE SEQUENCE [LARGE SCALE GENOMIC DNA]</scope>
    <source>
        <strain evidence="2">CT-WN-B3</strain>
    </source>
</reference>
<protein>
    <submittedName>
        <fullName evidence="1">Uncharacterized protein</fullName>
    </submittedName>
</protein>
<keyword evidence="2" id="KW-1185">Reference proteome</keyword>
<evidence type="ECO:0000313" key="2">
    <source>
        <dbReference type="Proteomes" id="UP001226091"/>
    </source>
</evidence>
<dbReference type="Proteomes" id="UP001226091">
    <property type="component" value="Chromosome"/>
</dbReference>
<evidence type="ECO:0000313" key="1">
    <source>
        <dbReference type="EMBL" id="WHZ59943.1"/>
    </source>
</evidence>
<gene>
    <name evidence="1" type="ORF">QLQ22_11660</name>
</gene>
<sequence length="93" mass="10668">MKMYTKVLFSAVIVSLILMAIFFTVITLYSLFTFQSFSLGDFYKLEITKEPASFNLEASEGMIYLFGITTLFFIILFSISQMIKSRMANANEK</sequence>
<organism evidence="1 2">
    <name type="scientific">Metabacillus hrfriensis</name>
    <dbReference type="NCBI Taxonomy" id="3048891"/>
    <lineage>
        <taxon>Bacteria</taxon>
        <taxon>Bacillati</taxon>
        <taxon>Bacillota</taxon>
        <taxon>Bacilli</taxon>
        <taxon>Bacillales</taxon>
        <taxon>Bacillaceae</taxon>
        <taxon>Metabacillus</taxon>
    </lineage>
</organism>
<accession>A0ACD4RHI4</accession>